<proteinExistence type="predicted"/>
<name>A0A4C1WTP8_EUMVA</name>
<dbReference type="EMBL" id="BGZK01000652">
    <property type="protein sequence ID" value="GBP54661.1"/>
    <property type="molecule type" value="Genomic_DNA"/>
</dbReference>
<dbReference type="AlphaFoldDB" id="A0A4C1WTP8"/>
<keyword evidence="2" id="KW-1185">Reference proteome</keyword>
<evidence type="ECO:0000313" key="2">
    <source>
        <dbReference type="Proteomes" id="UP000299102"/>
    </source>
</evidence>
<reference evidence="1 2" key="1">
    <citation type="journal article" date="2019" name="Commun. Biol.">
        <title>The bagworm genome reveals a unique fibroin gene that provides high tensile strength.</title>
        <authorList>
            <person name="Kono N."/>
            <person name="Nakamura H."/>
            <person name="Ohtoshi R."/>
            <person name="Tomita M."/>
            <person name="Numata K."/>
            <person name="Arakawa K."/>
        </authorList>
    </citation>
    <scope>NUCLEOTIDE SEQUENCE [LARGE SCALE GENOMIC DNA]</scope>
</reference>
<sequence>MDKLDLFILNNGTPTRRTRPHSSPSSLNLSICSPHLAPVLSWEVLQDSYDPISCANALSQTMLLVVDVMFPLRNHSVLGIPTPLWWDQECIGAVEERRGAEILCCRNIFQENFINFSKIGNVRITWKTQTIIPIFKNKGNPDDPTAYRPIAEHLVKNRLEWIAERRGLLTNSQYGFRKCRGIIDNLSIFASDIHVSFFQEKIVTAAFLDISFAYDNVLLSILRNKLHKLVMPVRLSNFTLIYFLKEEVFFVLVLRLKPHDWCGGAFLKDLY</sequence>
<protein>
    <submittedName>
        <fullName evidence="1">Probable RNA-directed DNA polymerase from transposon BS</fullName>
    </submittedName>
</protein>
<dbReference type="GO" id="GO:0003964">
    <property type="term" value="F:RNA-directed DNA polymerase activity"/>
    <property type="evidence" value="ECO:0007669"/>
    <property type="project" value="UniProtKB-KW"/>
</dbReference>
<keyword evidence="1" id="KW-0548">Nucleotidyltransferase</keyword>
<gene>
    <name evidence="1" type="primary">RTase</name>
    <name evidence="1" type="ORF">EVAR_47163_1</name>
</gene>
<keyword evidence="1" id="KW-0695">RNA-directed DNA polymerase</keyword>
<keyword evidence="1" id="KW-0808">Transferase</keyword>
<dbReference type="OrthoDB" id="8058536at2759"/>
<evidence type="ECO:0000313" key="1">
    <source>
        <dbReference type="EMBL" id="GBP54661.1"/>
    </source>
</evidence>
<dbReference type="Proteomes" id="UP000299102">
    <property type="component" value="Unassembled WGS sequence"/>
</dbReference>
<comment type="caution">
    <text evidence="1">The sequence shown here is derived from an EMBL/GenBank/DDBJ whole genome shotgun (WGS) entry which is preliminary data.</text>
</comment>
<organism evidence="1 2">
    <name type="scientific">Eumeta variegata</name>
    <name type="common">Bagworm moth</name>
    <name type="synonym">Eumeta japonica</name>
    <dbReference type="NCBI Taxonomy" id="151549"/>
    <lineage>
        <taxon>Eukaryota</taxon>
        <taxon>Metazoa</taxon>
        <taxon>Ecdysozoa</taxon>
        <taxon>Arthropoda</taxon>
        <taxon>Hexapoda</taxon>
        <taxon>Insecta</taxon>
        <taxon>Pterygota</taxon>
        <taxon>Neoptera</taxon>
        <taxon>Endopterygota</taxon>
        <taxon>Lepidoptera</taxon>
        <taxon>Glossata</taxon>
        <taxon>Ditrysia</taxon>
        <taxon>Tineoidea</taxon>
        <taxon>Psychidae</taxon>
        <taxon>Oiketicinae</taxon>
        <taxon>Eumeta</taxon>
    </lineage>
</organism>
<accession>A0A4C1WTP8</accession>